<dbReference type="AlphaFoldDB" id="A0A7G9Z570"/>
<sequence length="279" mass="30497">MEIGILGPEGTFSETAAMLWLKEGGEIENFAIKYYETIFDVSETVLKKEVNYGIVPIENSLEGSVGDTLDVLSSENADEMQIVGEILVPIRICLLFNGSFTEIKKIVSHPHALAQCKQFIRERLKGVALKSVDSTASAAKLAAQSEEIAALASAEAAKMYGVNILAEDVQDKDSVTRFVVLSSSGIKAAPTGKDKTSILLYVKERPGALYEVLGEFALRGLNLTKIESRPSKRALGDYMFYIDCEGHLDEAKIKEALEGVEKKATMLKILGTYPIARRK</sequence>
<dbReference type="PROSITE" id="PS51671">
    <property type="entry name" value="ACT"/>
    <property type="match status" value="1"/>
</dbReference>
<evidence type="ECO:0000256" key="6">
    <source>
        <dbReference type="ARBA" id="ARBA00023239"/>
    </source>
</evidence>
<evidence type="ECO:0000256" key="3">
    <source>
        <dbReference type="ARBA" id="ARBA00022605"/>
    </source>
</evidence>
<proteinExistence type="predicted"/>
<evidence type="ECO:0000256" key="7">
    <source>
        <dbReference type="ARBA" id="ARBA00047848"/>
    </source>
</evidence>
<evidence type="ECO:0000256" key="2">
    <source>
        <dbReference type="ARBA" id="ARBA00013147"/>
    </source>
</evidence>
<evidence type="ECO:0000259" key="9">
    <source>
        <dbReference type="PROSITE" id="PS51671"/>
    </source>
</evidence>
<evidence type="ECO:0000256" key="5">
    <source>
        <dbReference type="ARBA" id="ARBA00023222"/>
    </source>
</evidence>
<dbReference type="EMBL" id="MT631613">
    <property type="protein sequence ID" value="QNO55404.1"/>
    <property type="molecule type" value="Genomic_DNA"/>
</dbReference>
<dbReference type="GO" id="GO:0004664">
    <property type="term" value="F:prephenate dehydratase activity"/>
    <property type="evidence" value="ECO:0007669"/>
    <property type="project" value="UniProtKB-EC"/>
</dbReference>
<dbReference type="PANTHER" id="PTHR21022:SF19">
    <property type="entry name" value="PREPHENATE DEHYDRATASE-RELATED"/>
    <property type="match status" value="1"/>
</dbReference>
<keyword evidence="3" id="KW-0028">Amino-acid biosynthesis</keyword>
<dbReference type="GO" id="GO:0009094">
    <property type="term" value="P:L-phenylalanine biosynthetic process"/>
    <property type="evidence" value="ECO:0007669"/>
    <property type="project" value="UniProtKB-KW"/>
</dbReference>
<dbReference type="PANTHER" id="PTHR21022">
    <property type="entry name" value="PREPHENATE DEHYDRATASE P PROTEIN"/>
    <property type="match status" value="1"/>
</dbReference>
<keyword evidence="4" id="KW-0057">Aromatic amino acid biosynthesis</keyword>
<dbReference type="Pfam" id="PF01842">
    <property type="entry name" value="ACT"/>
    <property type="match status" value="1"/>
</dbReference>
<dbReference type="SUPFAM" id="SSF53850">
    <property type="entry name" value="Periplasmic binding protein-like II"/>
    <property type="match status" value="1"/>
</dbReference>
<evidence type="ECO:0000256" key="1">
    <source>
        <dbReference type="ARBA" id="ARBA00004741"/>
    </source>
</evidence>
<dbReference type="InterPro" id="IPR002912">
    <property type="entry name" value="ACT_dom"/>
</dbReference>
<feature type="domain" description="ACT" evidence="9">
    <location>
        <begin position="197"/>
        <end position="274"/>
    </location>
</feature>
<dbReference type="SUPFAM" id="SSF55021">
    <property type="entry name" value="ACT-like"/>
    <property type="match status" value="1"/>
</dbReference>
<protein>
    <recommendedName>
        <fullName evidence="2">prephenate dehydratase</fullName>
        <ecNumber evidence="2">4.2.1.51</ecNumber>
    </recommendedName>
</protein>
<dbReference type="Gene3D" id="3.40.190.10">
    <property type="entry name" value="Periplasmic binding protein-like II"/>
    <property type="match status" value="2"/>
</dbReference>
<dbReference type="FunFam" id="3.30.70.260:FF:000012">
    <property type="entry name" value="Prephenate dehydratase"/>
    <property type="match status" value="1"/>
</dbReference>
<comment type="pathway">
    <text evidence="1">Amino-acid biosynthesis; L-phenylalanine biosynthesis; phenylpyruvate from prephenate: step 1/1.</text>
</comment>
<dbReference type="PROSITE" id="PS51171">
    <property type="entry name" value="PREPHENATE_DEHYDR_3"/>
    <property type="match status" value="1"/>
</dbReference>
<dbReference type="CDD" id="cd04905">
    <property type="entry name" value="ACT_CM-PDT"/>
    <property type="match status" value="1"/>
</dbReference>
<dbReference type="Gene3D" id="3.30.70.260">
    <property type="match status" value="1"/>
</dbReference>
<reference evidence="10" key="1">
    <citation type="submission" date="2020-06" db="EMBL/GenBank/DDBJ databases">
        <title>Unique genomic features of the anaerobic methanotrophic archaea.</title>
        <authorList>
            <person name="Chadwick G.L."/>
            <person name="Skennerton C.T."/>
            <person name="Laso-Perez R."/>
            <person name="Leu A.O."/>
            <person name="Speth D.R."/>
            <person name="Yu H."/>
            <person name="Morgan-Lang C."/>
            <person name="Hatzenpichler R."/>
            <person name="Goudeau D."/>
            <person name="Malmstrom R."/>
            <person name="Brazelton W.J."/>
            <person name="Woyke T."/>
            <person name="Hallam S.J."/>
            <person name="Tyson G.W."/>
            <person name="Wegener G."/>
            <person name="Boetius A."/>
            <person name="Orphan V."/>
        </authorList>
    </citation>
    <scope>NUCLEOTIDE SEQUENCE</scope>
</reference>
<dbReference type="NCBIfam" id="NF008865">
    <property type="entry name" value="PRK11898.1"/>
    <property type="match status" value="1"/>
</dbReference>
<dbReference type="InterPro" id="IPR045865">
    <property type="entry name" value="ACT-like_dom_sf"/>
</dbReference>
<dbReference type="FunFam" id="3.40.190.10:FF:000034">
    <property type="entry name" value="Chorismate mutase/prephenate dehydratase"/>
    <property type="match status" value="1"/>
</dbReference>
<dbReference type="Pfam" id="PF00800">
    <property type="entry name" value="PDT"/>
    <property type="match status" value="1"/>
</dbReference>
<evidence type="ECO:0000259" key="8">
    <source>
        <dbReference type="PROSITE" id="PS51171"/>
    </source>
</evidence>
<dbReference type="GO" id="GO:0005737">
    <property type="term" value="C:cytoplasm"/>
    <property type="evidence" value="ECO:0007669"/>
    <property type="project" value="TreeGrafter"/>
</dbReference>
<gene>
    <name evidence="10" type="primary">pheA</name>
    <name evidence="10" type="ORF">BNGNOALE_00031</name>
</gene>
<dbReference type="PROSITE" id="PS00858">
    <property type="entry name" value="PREPHENATE_DEHYDR_2"/>
    <property type="match status" value="1"/>
</dbReference>
<keyword evidence="5" id="KW-0584">Phenylalanine biosynthesis</keyword>
<organism evidence="10">
    <name type="scientific">Candidatus Methanophaga sp. ANME-1 ERB7</name>
    <dbReference type="NCBI Taxonomy" id="2759913"/>
    <lineage>
        <taxon>Archaea</taxon>
        <taxon>Methanobacteriati</taxon>
        <taxon>Methanobacteriota</taxon>
        <taxon>Stenosarchaea group</taxon>
        <taxon>Methanomicrobia</taxon>
        <taxon>Candidatus Methanophagales</taxon>
        <taxon>Candidatus Methanophagaceae</taxon>
        <taxon>Candidatus Methanophaga</taxon>
    </lineage>
</organism>
<comment type="catalytic activity">
    <reaction evidence="7">
        <text>prephenate + H(+) = 3-phenylpyruvate + CO2 + H2O</text>
        <dbReference type="Rhea" id="RHEA:21648"/>
        <dbReference type="ChEBI" id="CHEBI:15377"/>
        <dbReference type="ChEBI" id="CHEBI:15378"/>
        <dbReference type="ChEBI" id="CHEBI:16526"/>
        <dbReference type="ChEBI" id="CHEBI:18005"/>
        <dbReference type="ChEBI" id="CHEBI:29934"/>
        <dbReference type="EC" id="4.2.1.51"/>
    </reaction>
</comment>
<dbReference type="InterPro" id="IPR018528">
    <property type="entry name" value="Preph_deHydtase_CS"/>
</dbReference>
<accession>A0A7G9Z570</accession>
<evidence type="ECO:0000313" key="10">
    <source>
        <dbReference type="EMBL" id="QNO55404.1"/>
    </source>
</evidence>
<dbReference type="EC" id="4.2.1.51" evidence="2"/>
<keyword evidence="6 10" id="KW-0456">Lyase</keyword>
<evidence type="ECO:0000256" key="4">
    <source>
        <dbReference type="ARBA" id="ARBA00023141"/>
    </source>
</evidence>
<dbReference type="InterPro" id="IPR001086">
    <property type="entry name" value="Preph_deHydtase"/>
</dbReference>
<feature type="domain" description="Prephenate dehydratase" evidence="8">
    <location>
        <begin position="2"/>
        <end position="183"/>
    </location>
</feature>
<name>A0A7G9Z570_9EURY</name>